<accession>A0AA40FUN2</accession>
<dbReference type="Proteomes" id="UP001177670">
    <property type="component" value="Unassembled WGS sequence"/>
</dbReference>
<reference evidence="2" key="1">
    <citation type="submission" date="2021-10" db="EMBL/GenBank/DDBJ databases">
        <title>Melipona bicolor Genome sequencing and assembly.</title>
        <authorList>
            <person name="Araujo N.S."/>
            <person name="Arias M.C."/>
        </authorList>
    </citation>
    <scope>NUCLEOTIDE SEQUENCE</scope>
    <source>
        <strain evidence="2">USP_2M_L1-L4_2017</strain>
        <tissue evidence="2">Whole body</tissue>
    </source>
</reference>
<sequence>MNFPDKPMQLKFSYWLLRRGQGRNALRVSVTANRAKGLETNSVNHPSPRECVFIINLIARTKESRDVCQPLPLPTRAARNHSRNDRSNSIESSTQTIVSQRFCT</sequence>
<proteinExistence type="predicted"/>
<keyword evidence="3" id="KW-1185">Reference proteome</keyword>
<evidence type="ECO:0000313" key="3">
    <source>
        <dbReference type="Proteomes" id="UP001177670"/>
    </source>
</evidence>
<organism evidence="2 3">
    <name type="scientific">Melipona bicolor</name>
    <dbReference type="NCBI Taxonomy" id="60889"/>
    <lineage>
        <taxon>Eukaryota</taxon>
        <taxon>Metazoa</taxon>
        <taxon>Ecdysozoa</taxon>
        <taxon>Arthropoda</taxon>
        <taxon>Hexapoda</taxon>
        <taxon>Insecta</taxon>
        <taxon>Pterygota</taxon>
        <taxon>Neoptera</taxon>
        <taxon>Endopterygota</taxon>
        <taxon>Hymenoptera</taxon>
        <taxon>Apocrita</taxon>
        <taxon>Aculeata</taxon>
        <taxon>Apoidea</taxon>
        <taxon>Anthophila</taxon>
        <taxon>Apidae</taxon>
        <taxon>Melipona</taxon>
    </lineage>
</organism>
<feature type="compositionally biased region" description="Polar residues" evidence="1">
    <location>
        <begin position="89"/>
        <end position="104"/>
    </location>
</feature>
<feature type="region of interest" description="Disordered" evidence="1">
    <location>
        <begin position="69"/>
        <end position="104"/>
    </location>
</feature>
<name>A0AA40FUN2_9HYME</name>
<dbReference type="AlphaFoldDB" id="A0AA40FUN2"/>
<protein>
    <submittedName>
        <fullName evidence="2">Uncharacterized protein</fullName>
    </submittedName>
</protein>
<evidence type="ECO:0000256" key="1">
    <source>
        <dbReference type="SAM" id="MobiDB-lite"/>
    </source>
</evidence>
<dbReference type="EMBL" id="JAHYIQ010000016">
    <property type="protein sequence ID" value="KAK1125334.1"/>
    <property type="molecule type" value="Genomic_DNA"/>
</dbReference>
<evidence type="ECO:0000313" key="2">
    <source>
        <dbReference type="EMBL" id="KAK1125334.1"/>
    </source>
</evidence>
<gene>
    <name evidence="2" type="ORF">K0M31_005704</name>
</gene>
<comment type="caution">
    <text evidence="2">The sequence shown here is derived from an EMBL/GenBank/DDBJ whole genome shotgun (WGS) entry which is preliminary data.</text>
</comment>